<dbReference type="AlphaFoldDB" id="A0A5R8Q6J7"/>
<keyword evidence="3" id="KW-1185">Reference proteome</keyword>
<dbReference type="Pfam" id="PF00665">
    <property type="entry name" value="rve"/>
    <property type="match status" value="1"/>
</dbReference>
<dbReference type="InterPro" id="IPR048020">
    <property type="entry name" value="Transpos_IS3"/>
</dbReference>
<dbReference type="GO" id="GO:0015074">
    <property type="term" value="P:DNA integration"/>
    <property type="evidence" value="ECO:0007669"/>
    <property type="project" value="InterPro"/>
</dbReference>
<evidence type="ECO:0000313" key="2">
    <source>
        <dbReference type="EMBL" id="TLG70280.1"/>
    </source>
</evidence>
<proteinExistence type="predicted"/>
<gene>
    <name evidence="2" type="ORF">FEZ08_11875</name>
</gene>
<dbReference type="PANTHER" id="PTHR46889">
    <property type="entry name" value="TRANSPOSASE INSF FOR INSERTION SEQUENCE IS3B-RELATED"/>
    <property type="match status" value="1"/>
</dbReference>
<dbReference type="PANTHER" id="PTHR46889:SF5">
    <property type="entry name" value="INTEGRASE PROTEIN"/>
    <property type="match status" value="1"/>
</dbReference>
<comment type="caution">
    <text evidence="2">The sequence shown here is derived from an EMBL/GenBank/DDBJ whole genome shotgun (WGS) entry which is preliminary data.</text>
</comment>
<evidence type="ECO:0000259" key="1">
    <source>
        <dbReference type="PROSITE" id="PS50994"/>
    </source>
</evidence>
<organism evidence="2 3">
    <name type="scientific">Culicoidibacter larvae</name>
    <dbReference type="NCBI Taxonomy" id="2579976"/>
    <lineage>
        <taxon>Bacteria</taxon>
        <taxon>Bacillati</taxon>
        <taxon>Bacillota</taxon>
        <taxon>Culicoidibacteria</taxon>
        <taxon>Culicoidibacterales</taxon>
        <taxon>Culicoidibacteraceae</taxon>
        <taxon>Culicoidibacter</taxon>
    </lineage>
</organism>
<dbReference type="InterPro" id="IPR001584">
    <property type="entry name" value="Integrase_cat-core"/>
</dbReference>
<accession>A0A5R8Q6J7</accession>
<dbReference type="Gene3D" id="3.30.420.10">
    <property type="entry name" value="Ribonuclease H-like superfamily/Ribonuclease H"/>
    <property type="match status" value="1"/>
</dbReference>
<dbReference type="InterPro" id="IPR012337">
    <property type="entry name" value="RNaseH-like_sf"/>
</dbReference>
<dbReference type="NCBIfam" id="NF033516">
    <property type="entry name" value="transpos_IS3"/>
    <property type="match status" value="1"/>
</dbReference>
<dbReference type="OrthoDB" id="1676087at2"/>
<dbReference type="InParanoid" id="A0A5R8Q6J7"/>
<feature type="domain" description="Integrase catalytic" evidence="1">
    <location>
        <begin position="127"/>
        <end position="287"/>
    </location>
</feature>
<dbReference type="SUPFAM" id="SSF53098">
    <property type="entry name" value="Ribonuclease H-like"/>
    <property type="match status" value="1"/>
</dbReference>
<dbReference type="PROSITE" id="PS50994">
    <property type="entry name" value="INTEGRASE"/>
    <property type="match status" value="1"/>
</dbReference>
<name>A0A5R8Q6J7_9FIRM</name>
<dbReference type="EMBL" id="VBWP01000019">
    <property type="protein sequence ID" value="TLG70280.1"/>
    <property type="molecule type" value="Genomic_DNA"/>
</dbReference>
<protein>
    <submittedName>
        <fullName evidence="2">IS3 family transposase</fullName>
    </submittedName>
</protein>
<sequence>MEKYQIIDKLKSTYPVTKICRVLNIIPQSYYKWVRQNKPIMNNFNEVIASIISAEHKTLNKTYGTIRLKHHIEKKYGLCLNHKKIRRYKNALSLEVIVRKRKPLYLNKSKEKLIKNKAPNRLNSNFTSFAPYEKLSSDVSYIKCTDGTLYLSAIKDLFNNEIVSYPTSSKNNVELIFASYRNIPQGETTNSVIHTDQGALYFAYEYLDMISQLGYQRSMSQKGCCWQNSPIENWFSQLKEEWLRPRQPFTKKEAQHEIKKYVQWYNTERIQKDLRYLSPAQYKLKIKQLFIYCLLDRY</sequence>
<evidence type="ECO:0000313" key="3">
    <source>
        <dbReference type="Proteomes" id="UP000306912"/>
    </source>
</evidence>
<dbReference type="InterPro" id="IPR036397">
    <property type="entry name" value="RNaseH_sf"/>
</dbReference>
<dbReference type="Pfam" id="PF13333">
    <property type="entry name" value="rve_2"/>
    <property type="match status" value="1"/>
</dbReference>
<dbReference type="GO" id="GO:0003676">
    <property type="term" value="F:nucleic acid binding"/>
    <property type="evidence" value="ECO:0007669"/>
    <property type="project" value="InterPro"/>
</dbReference>
<reference evidence="2 3" key="1">
    <citation type="submission" date="2019-05" db="EMBL/GenBank/DDBJ databases">
        <title>Culicoidintestinum kansasii gen. nov., sp. nov. from the gastrointestinal tract of the biting midge, Culicoides sonorensis.</title>
        <authorList>
            <person name="Neupane S."/>
            <person name="Ghosh A."/>
            <person name="Gunther S."/>
            <person name="Martin K."/>
            <person name="Zurek L."/>
        </authorList>
    </citation>
    <scope>NUCLEOTIDE SEQUENCE [LARGE SCALE GENOMIC DNA]</scope>
    <source>
        <strain evidence="2 3">CS-1</strain>
    </source>
</reference>
<dbReference type="Proteomes" id="UP000306912">
    <property type="component" value="Unassembled WGS sequence"/>
</dbReference>
<dbReference type="InterPro" id="IPR050900">
    <property type="entry name" value="Transposase_IS3/IS150/IS904"/>
</dbReference>